<protein>
    <recommendedName>
        <fullName evidence="5">Pectinesterase</fullName>
        <ecNumber evidence="5">3.1.1.11</ecNumber>
    </recommendedName>
</protein>
<evidence type="ECO:0000256" key="3">
    <source>
        <dbReference type="ARBA" id="ARBA00023085"/>
    </source>
</evidence>
<feature type="signal peptide" evidence="5">
    <location>
        <begin position="1"/>
        <end position="18"/>
    </location>
</feature>
<organism evidence="7 8">
    <name type="scientific">Neptunitalea lumnitzerae</name>
    <dbReference type="NCBI Taxonomy" id="2965509"/>
    <lineage>
        <taxon>Bacteria</taxon>
        <taxon>Pseudomonadati</taxon>
        <taxon>Bacteroidota</taxon>
        <taxon>Flavobacteriia</taxon>
        <taxon>Flavobacteriales</taxon>
        <taxon>Flavobacteriaceae</taxon>
        <taxon>Neptunitalea</taxon>
    </lineage>
</organism>
<dbReference type="InterPro" id="IPR033131">
    <property type="entry name" value="Pectinesterase_Asp_AS"/>
</dbReference>
<comment type="similarity">
    <text evidence="1">Belongs to the pectinesterase family.</text>
</comment>
<dbReference type="PROSITE" id="PS00503">
    <property type="entry name" value="PECTINESTERASE_2"/>
    <property type="match status" value="1"/>
</dbReference>
<keyword evidence="2 5" id="KW-0378">Hydrolase</keyword>
<feature type="active site" evidence="4">
    <location>
        <position position="183"/>
    </location>
</feature>
<keyword evidence="5" id="KW-0732">Signal</keyword>
<dbReference type="PANTHER" id="PTHR31321">
    <property type="entry name" value="ACYL-COA THIOESTER HYDROLASE YBHC-RELATED"/>
    <property type="match status" value="1"/>
</dbReference>
<dbReference type="InterPro" id="IPR000070">
    <property type="entry name" value="Pectinesterase_cat"/>
</dbReference>
<comment type="pathway">
    <text evidence="5">Glycan metabolism; pectin degradation; 2-dehydro-3-deoxy-D-gluconate from pectin: step 1/5.</text>
</comment>
<evidence type="ECO:0000313" key="7">
    <source>
        <dbReference type="EMBL" id="GLB48049.1"/>
    </source>
</evidence>
<reference evidence="7" key="1">
    <citation type="submission" date="2022-07" db="EMBL/GenBank/DDBJ databases">
        <title>Taxonomy of Novel Oxalotrophic and Methylotrophic Bacteria.</title>
        <authorList>
            <person name="Sahin N."/>
            <person name="Tani A."/>
        </authorList>
    </citation>
    <scope>NUCLEOTIDE SEQUENCE</scope>
    <source>
        <strain evidence="7">Y10</strain>
    </source>
</reference>
<proteinExistence type="inferred from homology"/>
<dbReference type="EMBL" id="BRVO01000001">
    <property type="protein sequence ID" value="GLB48049.1"/>
    <property type="molecule type" value="Genomic_DNA"/>
</dbReference>
<dbReference type="PANTHER" id="PTHR31321:SF57">
    <property type="entry name" value="PECTINESTERASE 53-RELATED"/>
    <property type="match status" value="1"/>
</dbReference>
<dbReference type="InterPro" id="IPR011050">
    <property type="entry name" value="Pectin_lyase_fold/virulence"/>
</dbReference>
<keyword evidence="3 5" id="KW-0063">Aspartyl esterase</keyword>
<evidence type="ECO:0000256" key="1">
    <source>
        <dbReference type="ARBA" id="ARBA00008891"/>
    </source>
</evidence>
<evidence type="ECO:0000256" key="5">
    <source>
        <dbReference type="RuleBase" id="RU000589"/>
    </source>
</evidence>
<evidence type="ECO:0000313" key="8">
    <source>
        <dbReference type="Proteomes" id="UP001143543"/>
    </source>
</evidence>
<dbReference type="Pfam" id="PF01095">
    <property type="entry name" value="Pectinesterase"/>
    <property type="match status" value="1"/>
</dbReference>
<feature type="domain" description="Pectinesterase catalytic" evidence="6">
    <location>
        <begin position="27"/>
        <end position="318"/>
    </location>
</feature>
<name>A0ABQ5MF50_9FLAO</name>
<evidence type="ECO:0000256" key="4">
    <source>
        <dbReference type="PROSITE-ProRule" id="PRU10040"/>
    </source>
</evidence>
<sequence length="330" mass="37139">MKNILTVILLIVVTSLQAQTNTPYRKITVALDGSGEFTSIQKAINSTRDLGPGEVAIFIKKGTYHEKVTIPTWKHQLTLVGEDKDQTIITNNDYSGKIDSITQKEHSTFTSYTLLVQGDDIHLKNLTIKNSSCNQGQAVALHVEGDRFMAKNCNLLGCQDTLYTATEGSRQYYENCFIEGTTDFIFGEATVVFQNCTINSLVNSYITAAATPQNQEFGYVFFNAHLVAEDGVDKVYLGRPWRSYAKTVFIHTTMEEHILKEGWNPWTGDKMFPEKEKTTYYAEYKSTGEGASSETRVPWSHQLTKKEAQAYTIEAIFKGCDSWNPKNIQL</sequence>
<evidence type="ECO:0000259" key="6">
    <source>
        <dbReference type="Pfam" id="PF01095"/>
    </source>
</evidence>
<gene>
    <name evidence="7" type="ORF">Y10_04170</name>
</gene>
<keyword evidence="8" id="KW-1185">Reference proteome</keyword>
<comment type="caution">
    <text evidence="7">The sequence shown here is derived from an EMBL/GenBank/DDBJ whole genome shotgun (WGS) entry which is preliminary data.</text>
</comment>
<comment type="catalytic activity">
    <reaction evidence="5">
        <text>[(1-&gt;4)-alpha-D-galacturonosyl methyl ester](n) + n H2O = [(1-&gt;4)-alpha-D-galacturonosyl](n) + n methanol + n H(+)</text>
        <dbReference type="Rhea" id="RHEA:22380"/>
        <dbReference type="Rhea" id="RHEA-COMP:14570"/>
        <dbReference type="Rhea" id="RHEA-COMP:14573"/>
        <dbReference type="ChEBI" id="CHEBI:15377"/>
        <dbReference type="ChEBI" id="CHEBI:15378"/>
        <dbReference type="ChEBI" id="CHEBI:17790"/>
        <dbReference type="ChEBI" id="CHEBI:140522"/>
        <dbReference type="ChEBI" id="CHEBI:140523"/>
        <dbReference type="EC" id="3.1.1.11"/>
    </reaction>
</comment>
<dbReference type="Gene3D" id="2.160.20.10">
    <property type="entry name" value="Single-stranded right-handed beta-helix, Pectin lyase-like"/>
    <property type="match status" value="1"/>
</dbReference>
<dbReference type="Proteomes" id="UP001143543">
    <property type="component" value="Unassembled WGS sequence"/>
</dbReference>
<evidence type="ECO:0000256" key="2">
    <source>
        <dbReference type="ARBA" id="ARBA00022801"/>
    </source>
</evidence>
<dbReference type="RefSeq" id="WP_281763708.1">
    <property type="nucleotide sequence ID" value="NZ_BRVO01000001.1"/>
</dbReference>
<feature type="chain" id="PRO_5044960162" description="Pectinesterase" evidence="5">
    <location>
        <begin position="19"/>
        <end position="330"/>
    </location>
</feature>
<dbReference type="SUPFAM" id="SSF51126">
    <property type="entry name" value="Pectin lyase-like"/>
    <property type="match status" value="1"/>
</dbReference>
<dbReference type="EC" id="3.1.1.11" evidence="5"/>
<accession>A0ABQ5MF50</accession>
<dbReference type="InterPro" id="IPR012334">
    <property type="entry name" value="Pectin_lyas_fold"/>
</dbReference>